<dbReference type="Pfam" id="PF00459">
    <property type="entry name" value="Inositol_P"/>
    <property type="match status" value="1"/>
</dbReference>
<sequence>MLECDAATLAGYAQSTAAFRVERCPVSYHTKVVPRRTGVITLLRDRTLVRRVVSLASTINPGAQPSRAQKSILPNFECTAAHISTMSPAPESNLEMLRHELLVAEEAALAAAEIILEARSSILKSGAVSEKAGGEGPLTQADLAADVMIREHIKNAFPEDKLLTEETFDGTIPVGSRVWMVDPLDGTKCYVDPDSTDFCVMIGLCINGSPSLGVVLEPATGVRWKGICIGNVRRAWRVEADGMEVEISALPPKIGPLLRFTGAPPIHPGYVPLVSNMVMPSEVHPKGSAGLKAMLIVDGKVDMYTSSLNKISLWDICASHAIIKAVGGNLQTLALSPIDYDTPKLVDGLFFHQPGVDGALQRKVKAMYEYLAARFSSGTPRSGRAKQTSTS</sequence>
<name>A0AAE0GUF2_9CHLO</name>
<feature type="binding site" evidence="6">
    <location>
        <position position="185"/>
    </location>
    <ligand>
        <name>Mg(2+)</name>
        <dbReference type="ChEBI" id="CHEBI:18420"/>
        <label>1</label>
        <note>catalytic</note>
    </ligand>
</feature>
<feature type="binding site" evidence="6">
    <location>
        <position position="165"/>
    </location>
    <ligand>
        <name>Mg(2+)</name>
        <dbReference type="ChEBI" id="CHEBI:18420"/>
        <label>1</label>
        <note>catalytic</note>
    </ligand>
</feature>
<evidence type="ECO:0000313" key="8">
    <source>
        <dbReference type="Proteomes" id="UP001190700"/>
    </source>
</evidence>
<accession>A0AAE0GUF2</accession>
<dbReference type="SUPFAM" id="SSF56655">
    <property type="entry name" value="Carbohydrate phosphatase"/>
    <property type="match status" value="1"/>
</dbReference>
<dbReference type="AlphaFoldDB" id="A0AAE0GUF2"/>
<comment type="cofactor">
    <cofactor evidence="6">
        <name>Mg(2+)</name>
        <dbReference type="ChEBI" id="CHEBI:18420"/>
    </cofactor>
</comment>
<dbReference type="InterPro" id="IPR020550">
    <property type="entry name" value="Inositol_monophosphatase_CS"/>
</dbReference>
<dbReference type="InterPro" id="IPR000760">
    <property type="entry name" value="Inositol_monophosphatase-like"/>
</dbReference>
<dbReference type="EMBL" id="LGRX02002313">
    <property type="protein sequence ID" value="KAK3284352.1"/>
    <property type="molecule type" value="Genomic_DNA"/>
</dbReference>
<dbReference type="Gene3D" id="3.40.190.80">
    <property type="match status" value="1"/>
</dbReference>
<evidence type="ECO:0000256" key="1">
    <source>
        <dbReference type="ARBA" id="ARBA00009759"/>
    </source>
</evidence>
<protein>
    <recommendedName>
        <fullName evidence="3">3'(2'),5'-bisphosphate nucleotidase 1</fullName>
        <ecNumber evidence="2">3.1.3.7</ecNumber>
    </recommendedName>
    <alternativeName>
        <fullName evidence="4">Bisphosphate 3'-nucleotidase 1</fullName>
    </alternativeName>
    <alternativeName>
        <fullName evidence="5">Inositol-polyphosphate 1-phosphatase</fullName>
    </alternativeName>
</protein>
<evidence type="ECO:0000313" key="7">
    <source>
        <dbReference type="EMBL" id="KAK3284352.1"/>
    </source>
</evidence>
<dbReference type="GO" id="GO:0046854">
    <property type="term" value="P:phosphatidylinositol phosphate biosynthetic process"/>
    <property type="evidence" value="ECO:0007669"/>
    <property type="project" value="InterPro"/>
</dbReference>
<keyword evidence="6" id="KW-0479">Metal-binding</keyword>
<dbReference type="EC" id="3.1.3.7" evidence="2"/>
<dbReference type="GO" id="GO:0046872">
    <property type="term" value="F:metal ion binding"/>
    <property type="evidence" value="ECO:0007669"/>
    <property type="project" value="UniProtKB-KW"/>
</dbReference>
<evidence type="ECO:0000256" key="6">
    <source>
        <dbReference type="PIRSR" id="PIRSR600760-2"/>
    </source>
</evidence>
<dbReference type="PANTHER" id="PTHR43028">
    <property type="entry name" value="3'(2'),5'-BISPHOSPHATE NUCLEOTIDASE 1"/>
    <property type="match status" value="1"/>
</dbReference>
<gene>
    <name evidence="7" type="ORF">CYMTET_7998</name>
</gene>
<comment type="similarity">
    <text evidence="1">Belongs to the inositol monophosphatase superfamily.</text>
</comment>
<dbReference type="PANTHER" id="PTHR43028:SF5">
    <property type="entry name" value="3'(2'),5'-BISPHOSPHATE NUCLEOTIDASE 1"/>
    <property type="match status" value="1"/>
</dbReference>
<keyword evidence="8" id="KW-1185">Reference proteome</keyword>
<evidence type="ECO:0000256" key="4">
    <source>
        <dbReference type="ARBA" id="ARBA00041815"/>
    </source>
</evidence>
<keyword evidence="6" id="KW-0460">Magnesium</keyword>
<comment type="caution">
    <text evidence="7">The sequence shown here is derived from an EMBL/GenBank/DDBJ whole genome shotgun (WGS) entry which is preliminary data.</text>
</comment>
<feature type="binding site" evidence="6">
    <location>
        <position position="315"/>
    </location>
    <ligand>
        <name>Mg(2+)</name>
        <dbReference type="ChEBI" id="CHEBI:18420"/>
        <label>1</label>
        <note>catalytic</note>
    </ligand>
</feature>
<evidence type="ECO:0000256" key="3">
    <source>
        <dbReference type="ARBA" id="ARBA00040342"/>
    </source>
</evidence>
<evidence type="ECO:0000256" key="5">
    <source>
        <dbReference type="ARBA" id="ARBA00044554"/>
    </source>
</evidence>
<dbReference type="PROSITE" id="PS00630">
    <property type="entry name" value="IMP_2"/>
    <property type="match status" value="1"/>
</dbReference>
<dbReference type="InterPro" id="IPR050725">
    <property type="entry name" value="CysQ/Inositol_MonoPase"/>
</dbReference>
<organism evidence="7 8">
    <name type="scientific">Cymbomonas tetramitiformis</name>
    <dbReference type="NCBI Taxonomy" id="36881"/>
    <lineage>
        <taxon>Eukaryota</taxon>
        <taxon>Viridiplantae</taxon>
        <taxon>Chlorophyta</taxon>
        <taxon>Pyramimonadophyceae</taxon>
        <taxon>Pyramimonadales</taxon>
        <taxon>Pyramimonadaceae</taxon>
        <taxon>Cymbomonas</taxon>
    </lineage>
</organism>
<feature type="binding site" evidence="6">
    <location>
        <position position="182"/>
    </location>
    <ligand>
        <name>Mg(2+)</name>
        <dbReference type="ChEBI" id="CHEBI:18420"/>
        <label>1</label>
        <note>catalytic</note>
    </ligand>
</feature>
<dbReference type="PRINTS" id="PR00377">
    <property type="entry name" value="IMPHPHTASES"/>
</dbReference>
<dbReference type="GO" id="GO:0008441">
    <property type="term" value="F:3'(2'),5'-bisphosphate nucleotidase activity"/>
    <property type="evidence" value="ECO:0007669"/>
    <property type="project" value="UniProtKB-EC"/>
</dbReference>
<dbReference type="Proteomes" id="UP001190700">
    <property type="component" value="Unassembled WGS sequence"/>
</dbReference>
<feature type="binding site" evidence="6">
    <location>
        <position position="184"/>
    </location>
    <ligand>
        <name>Mg(2+)</name>
        <dbReference type="ChEBI" id="CHEBI:18420"/>
        <label>1</label>
        <note>catalytic</note>
    </ligand>
</feature>
<dbReference type="Gene3D" id="3.30.540.10">
    <property type="entry name" value="Fructose-1,6-Bisphosphatase, subunit A, domain 1"/>
    <property type="match status" value="1"/>
</dbReference>
<proteinExistence type="inferred from homology"/>
<evidence type="ECO:0000256" key="2">
    <source>
        <dbReference type="ARBA" id="ARBA00012633"/>
    </source>
</evidence>
<reference evidence="7 8" key="1">
    <citation type="journal article" date="2015" name="Genome Biol. Evol.">
        <title>Comparative Genomics of a Bacterivorous Green Alga Reveals Evolutionary Causalities and Consequences of Phago-Mixotrophic Mode of Nutrition.</title>
        <authorList>
            <person name="Burns J.A."/>
            <person name="Paasch A."/>
            <person name="Narechania A."/>
            <person name="Kim E."/>
        </authorList>
    </citation>
    <scope>NUCLEOTIDE SEQUENCE [LARGE SCALE GENOMIC DNA]</scope>
    <source>
        <strain evidence="7 8">PLY_AMNH</strain>
    </source>
</reference>